<evidence type="ECO:0000313" key="2">
    <source>
        <dbReference type="EMBL" id="EGC37840.1"/>
    </source>
</evidence>
<proteinExistence type="predicted"/>
<sequence>MKKELYTQVFNNIVISKRIFGFVQRKTDDGYRSLDSFPLYIVFLNEKLFTLKYQSYKYYKNKIGNRKEALKKFKQIKEKNEFIGFFESKTIPSEIFIELYQDFKDIKEFNKLLKDPSVQNKILFYSIKSLDRKRIEFLIKDEHRFDYNIKSYYITEITNIMGSKIEYIKYIVDSIKKYSKNYGIIKSFKKEKDKVPLFTNEIWNVESFEVLKYLLKEKESFFSDLTISGEYMVKDACKKQNLEMLVFSIKQFNVKPNFNNYNMEYWRDTSFEIFKYLFETYTDLRFNDISFHSAYNGDLEYAKYIVEGYINKDPRILITYRSLDRVAEKGSFDLAEYFLSKVGHLEVSRDALNNSIKSGDLKLVNLFKNVPVTKKGENFTIYDSTYQYIKKNNRLDILNTLQNDCIYSSYFENFIIN</sequence>
<dbReference type="OrthoDB" id="23926at2759"/>
<dbReference type="KEGG" id="dpp:DICPUDRAFT_149476"/>
<dbReference type="RefSeq" id="XP_003285590.1">
    <property type="nucleotide sequence ID" value="XM_003285542.1"/>
</dbReference>
<dbReference type="EMBL" id="GL870989">
    <property type="protein sequence ID" value="EGC37840.1"/>
    <property type="molecule type" value="Genomic_DNA"/>
</dbReference>
<dbReference type="Proteomes" id="UP000001064">
    <property type="component" value="Unassembled WGS sequence"/>
</dbReference>
<gene>
    <name evidence="2" type="ORF">DICPUDRAFT_149476</name>
    <name evidence="1" type="ORF">DICPUDRAFT_79613</name>
</gene>
<dbReference type="VEuPathDB" id="AmoebaDB:DICPUDRAFT_79613"/>
<dbReference type="SUPFAM" id="SSF48403">
    <property type="entry name" value="Ankyrin repeat"/>
    <property type="match status" value="1"/>
</dbReference>
<dbReference type="AlphaFoldDB" id="F0ZDU6"/>
<reference evidence="2" key="1">
    <citation type="submission" date="2010-04" db="EMBL/GenBank/DDBJ databases">
        <title>Comparative genomics of the social amoebae Dictyostelium discoideum and Dictyostelium purpureum.</title>
        <authorList>
            <consortium name="US DOE Joint Genome Institute (JGI-PGF)"/>
            <person name="Sucgang R."/>
            <person name="Kuo A."/>
            <person name="Tian X."/>
            <person name="Salerno W."/>
            <person name="Parikh A."/>
            <person name="Feasley C.L."/>
            <person name="Dalin E."/>
            <person name="Tu H."/>
            <person name="Huang E."/>
            <person name="Barry K."/>
            <person name="Lindquist E."/>
            <person name="Shapiro H."/>
            <person name="Bruce D."/>
            <person name="Schmutz J."/>
            <person name="Salamov A."/>
            <person name="Fey P."/>
            <person name="Gaudet P."/>
            <person name="Anjard C."/>
            <person name="Mohan M.B."/>
            <person name="Basu S."/>
            <person name="Bushmanova Y."/>
            <person name="van der Wel H."/>
            <person name="Katoh-Kurasawa M."/>
            <person name="Coutinho P.M."/>
            <person name="Saito T."/>
            <person name="Elias M."/>
            <person name="Schaap P."/>
            <person name="Kay R.R."/>
            <person name="Henrissat B."/>
            <person name="Eichinger L."/>
            <person name="Rivero F."/>
            <person name="Putnam N.H."/>
            <person name="West C.M."/>
            <person name="Loomis W.F."/>
            <person name="Chisholm R.L."/>
            <person name="Shaulsky G."/>
            <person name="Strassmann J.E."/>
            <person name="Queller D.C."/>
            <person name="Kuspa A."/>
            <person name="Grigoriev I.V."/>
        </authorList>
    </citation>
    <scope>NUCLEOTIDE SEQUENCE</scope>
    <source>
        <strain evidence="2">QSDP1</strain>
    </source>
</reference>
<reference evidence="3" key="2">
    <citation type="journal article" date="2011" name="Genome Biol.">
        <title>Comparative genomics of the social amoebae Dictyostelium discoideum and Dictyostelium purpureum.</title>
        <authorList>
            <consortium name="US DOE Joint Genome Institute (JGI-PGF)"/>
            <person name="Sucgang R."/>
            <person name="Kuo A."/>
            <person name="Tian X."/>
            <person name="Salerno W."/>
            <person name="Parikh A."/>
            <person name="Feasley C.L."/>
            <person name="Dalin E."/>
            <person name="Tu H."/>
            <person name="Huang E."/>
            <person name="Barry K."/>
            <person name="Lindquist E."/>
            <person name="Shapiro H."/>
            <person name="Bruce D."/>
            <person name="Schmutz J."/>
            <person name="Salamov A."/>
            <person name="Fey P."/>
            <person name="Gaudet P."/>
            <person name="Anjard C."/>
            <person name="Babu M.M."/>
            <person name="Basu S."/>
            <person name="Bushmanova Y."/>
            <person name="van der Wel H."/>
            <person name="Katoh-Kurasawa M."/>
            <person name="Dinh C."/>
            <person name="Coutinho P.M."/>
            <person name="Saito T."/>
            <person name="Elias M."/>
            <person name="Schaap P."/>
            <person name="Kay R.R."/>
            <person name="Henrissat B."/>
            <person name="Eichinger L."/>
            <person name="Rivero F."/>
            <person name="Putnam N.H."/>
            <person name="West C.M."/>
            <person name="Loomis W.F."/>
            <person name="Chisholm R.L."/>
            <person name="Shaulsky G."/>
            <person name="Strassmann J.E."/>
            <person name="Queller D.C."/>
            <person name="Kuspa A."/>
            <person name="Grigoriev I.V."/>
        </authorList>
    </citation>
    <scope>NUCLEOTIDE SEQUENCE [LARGE SCALE GENOMIC DNA]</scope>
    <source>
        <strain evidence="3">QSDP1</strain>
    </source>
</reference>
<organism evidence="2 3">
    <name type="scientific">Dictyostelium purpureum</name>
    <name type="common">Slime mold</name>
    <dbReference type="NCBI Taxonomy" id="5786"/>
    <lineage>
        <taxon>Eukaryota</taxon>
        <taxon>Amoebozoa</taxon>
        <taxon>Evosea</taxon>
        <taxon>Eumycetozoa</taxon>
        <taxon>Dictyostelia</taxon>
        <taxon>Dictyosteliales</taxon>
        <taxon>Dictyosteliaceae</taxon>
        <taxon>Dictyostelium</taxon>
    </lineage>
</organism>
<dbReference type="InterPro" id="IPR036770">
    <property type="entry name" value="Ankyrin_rpt-contain_sf"/>
</dbReference>
<evidence type="ECO:0000313" key="1">
    <source>
        <dbReference type="EMBL" id="EGC34650.1"/>
    </source>
</evidence>
<dbReference type="RefSeq" id="XP_003288831.1">
    <property type="nucleotide sequence ID" value="XM_003288783.1"/>
</dbReference>
<name>F0ZDU6_DICPU</name>
<protein>
    <submittedName>
        <fullName evidence="2">Uncharacterized protein</fullName>
    </submittedName>
</protein>
<evidence type="ECO:0000313" key="3">
    <source>
        <dbReference type="Proteomes" id="UP000001064"/>
    </source>
</evidence>
<accession>F0ZDU6</accession>
<dbReference type="GeneID" id="10503186"/>
<dbReference type="eggNOG" id="ENOG502RICJ">
    <property type="taxonomic scope" value="Eukaryota"/>
</dbReference>
<dbReference type="KEGG" id="dpp:DICPUDRAFT_79613"/>
<dbReference type="VEuPathDB" id="AmoebaDB:DICPUDRAFT_149476"/>
<dbReference type="EMBL" id="GL871089">
    <property type="protein sequence ID" value="EGC34650.1"/>
    <property type="molecule type" value="Genomic_DNA"/>
</dbReference>
<dbReference type="FunCoup" id="F0ZDU6">
    <property type="interactions" value="3"/>
</dbReference>
<dbReference type="GeneID" id="10499437"/>
<keyword evidence="3" id="KW-1185">Reference proteome</keyword>